<feature type="compositionally biased region" description="Low complexity" evidence="1">
    <location>
        <begin position="118"/>
        <end position="134"/>
    </location>
</feature>
<name>A0A5N6R6S7_9ROSI</name>
<dbReference type="Pfam" id="PF14009">
    <property type="entry name" value="PADRE"/>
    <property type="match status" value="1"/>
</dbReference>
<keyword evidence="3" id="KW-1185">Reference proteome</keyword>
<dbReference type="OrthoDB" id="736928at2759"/>
<organism evidence="2 3">
    <name type="scientific">Carpinus fangiana</name>
    <dbReference type="NCBI Taxonomy" id="176857"/>
    <lineage>
        <taxon>Eukaryota</taxon>
        <taxon>Viridiplantae</taxon>
        <taxon>Streptophyta</taxon>
        <taxon>Embryophyta</taxon>
        <taxon>Tracheophyta</taxon>
        <taxon>Spermatophyta</taxon>
        <taxon>Magnoliopsida</taxon>
        <taxon>eudicotyledons</taxon>
        <taxon>Gunneridae</taxon>
        <taxon>Pentapetalae</taxon>
        <taxon>rosids</taxon>
        <taxon>fabids</taxon>
        <taxon>Fagales</taxon>
        <taxon>Betulaceae</taxon>
        <taxon>Carpinus</taxon>
    </lineage>
</organism>
<evidence type="ECO:0000313" key="3">
    <source>
        <dbReference type="Proteomes" id="UP000327013"/>
    </source>
</evidence>
<dbReference type="Proteomes" id="UP000327013">
    <property type="component" value="Chromosome 5"/>
</dbReference>
<evidence type="ECO:0008006" key="4">
    <source>
        <dbReference type="Google" id="ProtNLM"/>
    </source>
</evidence>
<dbReference type="EMBL" id="CM017325">
    <property type="protein sequence ID" value="KAE8056692.1"/>
    <property type="molecule type" value="Genomic_DNA"/>
</dbReference>
<accession>A0A5N6R6S7</accession>
<evidence type="ECO:0000256" key="1">
    <source>
        <dbReference type="SAM" id="MobiDB-lite"/>
    </source>
</evidence>
<evidence type="ECO:0000313" key="2">
    <source>
        <dbReference type="EMBL" id="KAE8056692.1"/>
    </source>
</evidence>
<dbReference type="PANTHER" id="PTHR33052">
    <property type="entry name" value="DUF4228 DOMAIN PROTEIN-RELATED"/>
    <property type="match status" value="1"/>
</dbReference>
<reference evidence="2 3" key="1">
    <citation type="submission" date="2019-06" db="EMBL/GenBank/DDBJ databases">
        <title>A chromosomal-level reference genome of Carpinus fangiana (Coryloideae, Betulaceae).</title>
        <authorList>
            <person name="Yang X."/>
            <person name="Wang Z."/>
            <person name="Zhang L."/>
            <person name="Hao G."/>
            <person name="Liu J."/>
            <person name="Yang Y."/>
        </authorList>
    </citation>
    <scope>NUCLEOTIDE SEQUENCE [LARGE SCALE GENOMIC DNA]</scope>
    <source>
        <strain evidence="2">Cfa_2016G</strain>
        <tissue evidence="2">Leaf</tissue>
    </source>
</reference>
<dbReference type="InterPro" id="IPR025322">
    <property type="entry name" value="PADRE_dom"/>
</dbReference>
<feature type="region of interest" description="Disordered" evidence="1">
    <location>
        <begin position="101"/>
        <end position="159"/>
    </location>
</feature>
<proteinExistence type="predicted"/>
<sequence>MAACFSFCRSSPASDSIRLVHMNGYVEDFEQPVSVSQATGKPPKHFVSTPAQLLCAGSEPLNPDTQLEAGKIYFLLPLSVLRADVSPLDLVSIVRKLTAVAKASRREQPKSPRASQYGSSPPLLFSSSPGTSPSRFMEPERMMMAYGAQRSTRARSWTPILDTIREKSFDRKSKSDLQEQQ</sequence>
<gene>
    <name evidence="2" type="ORF">FH972_013440</name>
</gene>
<protein>
    <recommendedName>
        <fullName evidence="4">DUF4228 domain-containing protein</fullName>
    </recommendedName>
</protein>
<dbReference type="AlphaFoldDB" id="A0A5N6R6S7"/>